<dbReference type="STRING" id="595528.A0A0D2UPE0"/>
<keyword evidence="5" id="KW-0630">Potassium</keyword>
<evidence type="ECO:0000256" key="10">
    <source>
        <dbReference type="RuleBase" id="RU364074"/>
    </source>
</evidence>
<dbReference type="GO" id="GO:0005739">
    <property type="term" value="C:mitochondrion"/>
    <property type="evidence" value="ECO:0007669"/>
    <property type="project" value="UniProtKB-SubCell"/>
</dbReference>
<keyword evidence="3" id="KW-0479">Metal-binding</keyword>
<protein>
    <recommendedName>
        <fullName evidence="10">Pyruvate dehydrogenase E1 component subunit beta</fullName>
        <ecNumber evidence="10">1.2.4.1</ecNumber>
    </recommendedName>
</protein>
<evidence type="ECO:0000256" key="5">
    <source>
        <dbReference type="ARBA" id="ARBA00022958"/>
    </source>
</evidence>
<keyword evidence="9 10" id="KW-0670">Pyruvate</keyword>
<dbReference type="InterPro" id="IPR027110">
    <property type="entry name" value="PDHB_mito-type"/>
</dbReference>
<dbReference type="Pfam" id="PF02779">
    <property type="entry name" value="Transket_pyr"/>
    <property type="match status" value="1"/>
</dbReference>
<evidence type="ECO:0000256" key="3">
    <source>
        <dbReference type="ARBA" id="ARBA00022723"/>
    </source>
</evidence>
<dbReference type="Gene3D" id="3.40.50.920">
    <property type="match status" value="1"/>
</dbReference>
<feature type="domain" description="Transketolase-like pyrimidine-binding" evidence="11">
    <location>
        <begin position="29"/>
        <end position="204"/>
    </location>
</feature>
<dbReference type="SUPFAM" id="SSF52922">
    <property type="entry name" value="TK C-terminal domain-like"/>
    <property type="match status" value="1"/>
</dbReference>
<dbReference type="InterPro" id="IPR009014">
    <property type="entry name" value="Transketo_C/PFOR_II"/>
</dbReference>
<evidence type="ECO:0000256" key="2">
    <source>
        <dbReference type="ARBA" id="ARBA00004173"/>
    </source>
</evidence>
<evidence type="ECO:0000256" key="8">
    <source>
        <dbReference type="ARBA" id="ARBA00023128"/>
    </source>
</evidence>
<evidence type="ECO:0000313" key="13">
    <source>
        <dbReference type="Proteomes" id="UP000008743"/>
    </source>
</evidence>
<evidence type="ECO:0000256" key="6">
    <source>
        <dbReference type="ARBA" id="ARBA00023002"/>
    </source>
</evidence>
<proteinExistence type="predicted"/>
<keyword evidence="7 10" id="KW-0786">Thiamine pyrophosphate</keyword>
<dbReference type="FunCoup" id="A0A0D2UPE0">
    <property type="interactions" value="312"/>
</dbReference>
<evidence type="ECO:0000313" key="12">
    <source>
        <dbReference type="EMBL" id="KJE96886.1"/>
    </source>
</evidence>
<dbReference type="PANTHER" id="PTHR11624:SF96">
    <property type="entry name" value="PYRUVATE DEHYDROGENASE E1 COMPONENT SUBUNIT BETA, MITOCHONDRIAL"/>
    <property type="match status" value="1"/>
</dbReference>
<dbReference type="Pfam" id="PF02780">
    <property type="entry name" value="Transketolase_C"/>
    <property type="match status" value="1"/>
</dbReference>
<dbReference type="InterPro" id="IPR005475">
    <property type="entry name" value="Transketolase-like_Pyr-bd"/>
</dbReference>
<keyword evidence="13" id="KW-1185">Reference proteome</keyword>
<dbReference type="Gene3D" id="3.40.50.970">
    <property type="match status" value="1"/>
</dbReference>
<dbReference type="EMBL" id="KE346372">
    <property type="protein sequence ID" value="KJE96886.1"/>
    <property type="molecule type" value="Genomic_DNA"/>
</dbReference>
<evidence type="ECO:0000256" key="7">
    <source>
        <dbReference type="ARBA" id="ARBA00023052"/>
    </source>
</evidence>
<dbReference type="CDD" id="cd07036">
    <property type="entry name" value="TPP_PYR_E1-PDHc-beta_like"/>
    <property type="match status" value="1"/>
</dbReference>
<keyword evidence="6 10" id="KW-0560">Oxidoreductase</keyword>
<dbReference type="NCBIfam" id="NF006667">
    <property type="entry name" value="PRK09212.1"/>
    <property type="match status" value="1"/>
</dbReference>
<comment type="subcellular location">
    <subcellularLocation>
        <location evidence="2">Mitochondrion</location>
    </subcellularLocation>
</comment>
<dbReference type="SMART" id="SM00861">
    <property type="entry name" value="Transket_pyr"/>
    <property type="match status" value="1"/>
</dbReference>
<dbReference type="GO" id="GO:0004739">
    <property type="term" value="F:pyruvate dehydrogenase (acetyl-transferring) activity"/>
    <property type="evidence" value="ECO:0007669"/>
    <property type="project" value="UniProtKB-UniRule"/>
</dbReference>
<organism evidence="12 13">
    <name type="scientific">Capsaspora owczarzaki (strain ATCC 30864)</name>
    <dbReference type="NCBI Taxonomy" id="595528"/>
    <lineage>
        <taxon>Eukaryota</taxon>
        <taxon>Filasterea</taxon>
        <taxon>Capsaspora</taxon>
    </lineage>
</organism>
<evidence type="ECO:0000259" key="11">
    <source>
        <dbReference type="SMART" id="SM00861"/>
    </source>
</evidence>
<dbReference type="EC" id="1.2.4.1" evidence="10"/>
<dbReference type="eggNOG" id="KOG0524">
    <property type="taxonomic scope" value="Eukaryota"/>
</dbReference>
<keyword evidence="8" id="KW-0496">Mitochondrion</keyword>
<dbReference type="InterPro" id="IPR029061">
    <property type="entry name" value="THDP-binding"/>
</dbReference>
<dbReference type="OrthoDB" id="10266385at2759"/>
<dbReference type="InterPro" id="IPR033248">
    <property type="entry name" value="Transketolase_C"/>
</dbReference>
<comment type="cofactor">
    <cofactor evidence="1 10">
        <name>thiamine diphosphate</name>
        <dbReference type="ChEBI" id="CHEBI:58937"/>
    </cofactor>
</comment>
<dbReference type="SUPFAM" id="SSF52518">
    <property type="entry name" value="Thiamin diphosphate-binding fold (THDP-binding)"/>
    <property type="match status" value="1"/>
</dbReference>
<keyword evidence="4" id="KW-0809">Transit peptide</keyword>
<comment type="function">
    <text evidence="10">The pyruvate dehydrogenase complex catalyzes the overall conversion of pyruvate to acetyl-CoA and CO2.</text>
</comment>
<evidence type="ECO:0000256" key="9">
    <source>
        <dbReference type="ARBA" id="ARBA00023317"/>
    </source>
</evidence>
<dbReference type="AlphaFoldDB" id="A0A0D2UPE0"/>
<sequence length="356" mass="38115">MRTTAAATARAAAAPFSTAASVSHMPTALTVRDALNSAMVEEMNRDKTVMIMGEEVAKYDGAYKVSRGLLEKFGPQRVVDTPITEMGFAGMAVGAAFAGLKPICEFMTFNFSMQAIDHVINSAAKTFYMSAGTVPVPIVFRGPNGSAAGVAAQHSQCFAAWYSHCPGLKVVAPYSSEDARGLLKAAIRDPNPVVVLEHELMYGVSFDVSDEAMSHDFTIPFGKAKIEREGKHVTVVGFSKVVGTALEAAADLAKEGIEVEVINLRSIRPLDTETIIKSIKKTNHLVTIEGGWPQSGVGSEICAQVMESDAFDHLDAPVYRVTGADIPTPYATSLEGKAFPQKANLINTIKRSLNRQ</sequence>
<dbReference type="GO" id="GO:0046872">
    <property type="term" value="F:metal ion binding"/>
    <property type="evidence" value="ECO:0007669"/>
    <property type="project" value="UniProtKB-KW"/>
</dbReference>
<dbReference type="FunFam" id="3.40.50.920:FF:000001">
    <property type="entry name" value="Pyruvate dehydrogenase E1 beta subunit"/>
    <property type="match status" value="1"/>
</dbReference>
<comment type="catalytic activity">
    <reaction evidence="10">
        <text>N(6)-[(R)-lipoyl]-L-lysyl-[protein] + pyruvate + H(+) = N(6)-[(R)-S(8)-acetyldihydrolipoyl]-L-lysyl-[protein] + CO2</text>
        <dbReference type="Rhea" id="RHEA:19189"/>
        <dbReference type="Rhea" id="RHEA-COMP:10474"/>
        <dbReference type="Rhea" id="RHEA-COMP:10478"/>
        <dbReference type="ChEBI" id="CHEBI:15361"/>
        <dbReference type="ChEBI" id="CHEBI:15378"/>
        <dbReference type="ChEBI" id="CHEBI:16526"/>
        <dbReference type="ChEBI" id="CHEBI:83099"/>
        <dbReference type="ChEBI" id="CHEBI:83111"/>
        <dbReference type="EC" id="1.2.4.1"/>
    </reaction>
</comment>
<evidence type="ECO:0000256" key="4">
    <source>
        <dbReference type="ARBA" id="ARBA00022946"/>
    </source>
</evidence>
<dbReference type="Proteomes" id="UP000008743">
    <property type="component" value="Unassembled WGS sequence"/>
</dbReference>
<evidence type="ECO:0000256" key="1">
    <source>
        <dbReference type="ARBA" id="ARBA00001964"/>
    </source>
</evidence>
<name>A0A0D2UPE0_CAPO3</name>
<dbReference type="PhylomeDB" id="A0A0D2UPE0"/>
<dbReference type="GO" id="GO:0006086">
    <property type="term" value="P:pyruvate decarboxylation to acetyl-CoA"/>
    <property type="evidence" value="ECO:0007669"/>
    <property type="project" value="InterPro"/>
</dbReference>
<dbReference type="InParanoid" id="A0A0D2UPE0"/>
<accession>A0A0D2UPE0</accession>
<gene>
    <name evidence="12" type="ORF">CAOG_007138</name>
</gene>
<dbReference type="FunFam" id="3.40.50.970:FF:000006">
    <property type="entry name" value="Pyruvate dehydrogenase E1 component subunit beta"/>
    <property type="match status" value="1"/>
</dbReference>
<dbReference type="PANTHER" id="PTHR11624">
    <property type="entry name" value="DEHYDROGENASE RELATED"/>
    <property type="match status" value="1"/>
</dbReference>
<reference evidence="13" key="1">
    <citation type="submission" date="2011-02" db="EMBL/GenBank/DDBJ databases">
        <title>The Genome Sequence of Capsaspora owczarzaki ATCC 30864.</title>
        <authorList>
            <person name="Russ C."/>
            <person name="Cuomo C."/>
            <person name="Burger G."/>
            <person name="Gray M.W."/>
            <person name="Holland P.W.H."/>
            <person name="King N."/>
            <person name="Lang F.B.F."/>
            <person name="Roger A.J."/>
            <person name="Ruiz-Trillo I."/>
            <person name="Young S.K."/>
            <person name="Zeng Q."/>
            <person name="Gargeya S."/>
            <person name="Alvarado L."/>
            <person name="Berlin A."/>
            <person name="Chapman S.B."/>
            <person name="Chen Z."/>
            <person name="Freedman E."/>
            <person name="Gellesch M."/>
            <person name="Goldberg J."/>
            <person name="Griggs A."/>
            <person name="Gujja S."/>
            <person name="Heilman E."/>
            <person name="Heiman D."/>
            <person name="Howarth C."/>
            <person name="Mehta T."/>
            <person name="Neiman D."/>
            <person name="Pearson M."/>
            <person name="Roberts A."/>
            <person name="Saif S."/>
            <person name="Shea T."/>
            <person name="Shenoy N."/>
            <person name="Sisk P."/>
            <person name="Stolte C."/>
            <person name="Sykes S."/>
            <person name="White J."/>
            <person name="Yandava C."/>
            <person name="Haas B."/>
            <person name="Nusbaum C."/>
            <person name="Birren B."/>
        </authorList>
    </citation>
    <scope>NUCLEOTIDE SEQUENCE</scope>
    <source>
        <strain evidence="13">ATCC 30864</strain>
    </source>
</reference>
<dbReference type="NCBIfam" id="NF008854">
    <property type="entry name" value="PRK11892.1"/>
    <property type="match status" value="1"/>
</dbReference>